<dbReference type="Proteomes" id="UP000016662">
    <property type="component" value="Unassembled WGS sequence"/>
</dbReference>
<evidence type="ECO:0000256" key="1">
    <source>
        <dbReference type="SAM" id="Coils"/>
    </source>
</evidence>
<keyword evidence="1" id="KW-0175">Coiled coil</keyword>
<dbReference type="SUPFAM" id="SSF102829">
    <property type="entry name" value="Cell division protein ZapA-like"/>
    <property type="match status" value="1"/>
</dbReference>
<dbReference type="Pfam" id="PF05164">
    <property type="entry name" value="ZapA"/>
    <property type="match status" value="1"/>
</dbReference>
<organism evidence="2 3">
    <name type="scientific">Ruminococcus callidus ATCC 27760</name>
    <dbReference type="NCBI Taxonomy" id="411473"/>
    <lineage>
        <taxon>Bacteria</taxon>
        <taxon>Bacillati</taxon>
        <taxon>Bacillota</taxon>
        <taxon>Clostridia</taxon>
        <taxon>Eubacteriales</taxon>
        <taxon>Oscillospiraceae</taxon>
        <taxon>Ruminococcus</taxon>
    </lineage>
</organism>
<accession>U2LYR1</accession>
<dbReference type="InterPro" id="IPR053712">
    <property type="entry name" value="Bac_CellDiv_Activator"/>
</dbReference>
<dbReference type="PATRIC" id="fig|411473.3.peg.2034"/>
<dbReference type="STRING" id="411473.RUMCAL_02440"/>
<dbReference type="InterPro" id="IPR036192">
    <property type="entry name" value="Cell_div_ZapA-like_sf"/>
</dbReference>
<evidence type="ECO:0000313" key="2">
    <source>
        <dbReference type="EMBL" id="ERJ92233.1"/>
    </source>
</evidence>
<sequence>MSNKVKVVICGKDFTLQTAESSNYVFGLARTLESRITEITDANSSASPFTAAIMVGLATLDDLNKANAKLDSIRDQSKEYVDEAGKTRLERDAAMQQVEALKSRIAELERELREKDSK</sequence>
<name>U2LYR1_9FIRM</name>
<dbReference type="InterPro" id="IPR007838">
    <property type="entry name" value="Cell_div_ZapA-like"/>
</dbReference>
<gene>
    <name evidence="2" type="ORF">RUMCAL_02440</name>
</gene>
<dbReference type="eggNOG" id="COG3027">
    <property type="taxonomic scope" value="Bacteria"/>
</dbReference>
<dbReference type="HOGENOM" id="CLU_116623_0_1_9"/>
<dbReference type="RefSeq" id="WP_021680607.1">
    <property type="nucleotide sequence ID" value="NZ_KI260296.1"/>
</dbReference>
<dbReference type="AlphaFoldDB" id="U2LYR1"/>
<dbReference type="EMBL" id="AWVF01000296">
    <property type="protein sequence ID" value="ERJ92233.1"/>
    <property type="molecule type" value="Genomic_DNA"/>
</dbReference>
<dbReference type="Gene3D" id="6.10.250.790">
    <property type="match status" value="1"/>
</dbReference>
<protein>
    <recommendedName>
        <fullName evidence="4">Cell division protein ZapA</fullName>
    </recommendedName>
</protein>
<reference evidence="2 3" key="1">
    <citation type="submission" date="2013-07" db="EMBL/GenBank/DDBJ databases">
        <authorList>
            <person name="Weinstock G."/>
            <person name="Sodergren E."/>
            <person name="Wylie T."/>
            <person name="Fulton L."/>
            <person name="Fulton R."/>
            <person name="Fronick C."/>
            <person name="O'Laughlin M."/>
            <person name="Godfrey J."/>
            <person name="Miner T."/>
            <person name="Herter B."/>
            <person name="Appelbaum E."/>
            <person name="Cordes M."/>
            <person name="Lek S."/>
            <person name="Wollam A."/>
            <person name="Pepin K.H."/>
            <person name="Palsikar V.B."/>
            <person name="Mitreva M."/>
            <person name="Wilson R.K."/>
        </authorList>
    </citation>
    <scope>NUCLEOTIDE SEQUENCE [LARGE SCALE GENOMIC DNA]</scope>
    <source>
        <strain evidence="2 3">ATCC 27760</strain>
    </source>
</reference>
<comment type="caution">
    <text evidence="2">The sequence shown here is derived from an EMBL/GenBank/DDBJ whole genome shotgun (WGS) entry which is preliminary data.</text>
</comment>
<dbReference type="GeneID" id="93693862"/>
<proteinExistence type="predicted"/>
<dbReference type="OrthoDB" id="1853081at2"/>
<evidence type="ECO:0000313" key="3">
    <source>
        <dbReference type="Proteomes" id="UP000016662"/>
    </source>
</evidence>
<feature type="coiled-coil region" evidence="1">
    <location>
        <begin position="63"/>
        <end position="118"/>
    </location>
</feature>
<keyword evidence="3" id="KW-1185">Reference proteome</keyword>
<evidence type="ECO:0008006" key="4">
    <source>
        <dbReference type="Google" id="ProtNLM"/>
    </source>
</evidence>